<dbReference type="GeneID" id="65401892"/>
<accession>A0A562K6Y2</accession>
<comment type="caution">
    <text evidence="2">The sequence shown here is derived from an EMBL/GenBank/DDBJ whole genome shotgun (WGS) entry which is preliminary data.</text>
</comment>
<gene>
    <name evidence="2" type="ORF">IQ19_00614</name>
</gene>
<dbReference type="Pfam" id="PF14417">
    <property type="entry name" value="MEDS"/>
    <property type="match status" value="1"/>
</dbReference>
<name>A0A562K6Y2_9BACI</name>
<dbReference type="InterPro" id="IPR025847">
    <property type="entry name" value="MEDS_domain"/>
</dbReference>
<sequence>MSELLVDLIDDLKKTNSGHILYHYDQIDCYLQNAVTYIVAGVENGGHVMFVENDRNLPHIKKELDKHLSKAECARVHFANNFDFYYSNGNFNPETVINYFIKNVQPYLESGAAVFTWVLVEWGNVKEYIPKIEEYEKKLDKMVPEKGIISLCAYDNKSTPDELKERLKRCHGVLITDREYKYLQN</sequence>
<dbReference type="RefSeq" id="WP_144539705.1">
    <property type="nucleotide sequence ID" value="NZ_CBCSDC010000030.1"/>
</dbReference>
<protein>
    <submittedName>
        <fullName evidence="2">DcmR-like sensory protein</fullName>
    </submittedName>
</protein>
<evidence type="ECO:0000259" key="1">
    <source>
        <dbReference type="Pfam" id="PF14417"/>
    </source>
</evidence>
<evidence type="ECO:0000313" key="3">
    <source>
        <dbReference type="Proteomes" id="UP000318667"/>
    </source>
</evidence>
<evidence type="ECO:0000313" key="2">
    <source>
        <dbReference type="EMBL" id="TWH91160.1"/>
    </source>
</evidence>
<dbReference type="Proteomes" id="UP000318667">
    <property type="component" value="Unassembled WGS sequence"/>
</dbReference>
<keyword evidence="3" id="KW-1185">Reference proteome</keyword>
<dbReference type="AlphaFoldDB" id="A0A562K6Y2"/>
<feature type="domain" description="MEDS" evidence="1">
    <location>
        <begin position="19"/>
        <end position="171"/>
    </location>
</feature>
<organism evidence="2 3">
    <name type="scientific">Cytobacillus oceanisediminis</name>
    <dbReference type="NCBI Taxonomy" id="665099"/>
    <lineage>
        <taxon>Bacteria</taxon>
        <taxon>Bacillati</taxon>
        <taxon>Bacillota</taxon>
        <taxon>Bacilli</taxon>
        <taxon>Bacillales</taxon>
        <taxon>Bacillaceae</taxon>
        <taxon>Cytobacillus</taxon>
    </lineage>
</organism>
<dbReference type="OrthoDB" id="2855396at2"/>
<dbReference type="EMBL" id="VLKI01000001">
    <property type="protein sequence ID" value="TWH91160.1"/>
    <property type="molecule type" value="Genomic_DNA"/>
</dbReference>
<proteinExistence type="predicted"/>
<reference evidence="2 3" key="1">
    <citation type="journal article" date="2015" name="Stand. Genomic Sci.">
        <title>Genomic Encyclopedia of Bacterial and Archaeal Type Strains, Phase III: the genomes of soil and plant-associated and newly described type strains.</title>
        <authorList>
            <person name="Whitman W.B."/>
            <person name="Woyke T."/>
            <person name="Klenk H.P."/>
            <person name="Zhou Y."/>
            <person name="Lilburn T.G."/>
            <person name="Beck B.J."/>
            <person name="De Vos P."/>
            <person name="Vandamme P."/>
            <person name="Eisen J.A."/>
            <person name="Garrity G."/>
            <person name="Hugenholtz P."/>
            <person name="Kyrpides N.C."/>
        </authorList>
    </citation>
    <scope>NUCLEOTIDE SEQUENCE [LARGE SCALE GENOMIC DNA]</scope>
    <source>
        <strain evidence="2 3">CGMCC 1.10115</strain>
    </source>
</reference>